<sequence length="101" mass="11282">MVAVLTVILVLYGIFYLRYHREALQRGSYHASFTATFGAEVRPKNQEQGRTAKESPTDIQSTPNQFPTSHSSVQILHTKESFQVVTPNQHEQSGGLSYTGI</sequence>
<name>C0NSZ2_AJECG</name>
<dbReference type="AlphaFoldDB" id="C0NSZ2"/>
<evidence type="ECO:0000313" key="2">
    <source>
        <dbReference type="EMBL" id="EEH05153.1"/>
    </source>
</evidence>
<evidence type="ECO:0000256" key="1">
    <source>
        <dbReference type="SAM" id="MobiDB-lite"/>
    </source>
</evidence>
<organism evidence="2 3">
    <name type="scientific">Ajellomyces capsulatus (strain G186AR / H82 / ATCC MYA-2454 / RMSCC 2432)</name>
    <name type="common">Darling's disease fungus</name>
    <name type="synonym">Histoplasma capsulatum</name>
    <dbReference type="NCBI Taxonomy" id="447093"/>
    <lineage>
        <taxon>Eukaryota</taxon>
        <taxon>Fungi</taxon>
        <taxon>Dikarya</taxon>
        <taxon>Ascomycota</taxon>
        <taxon>Pezizomycotina</taxon>
        <taxon>Eurotiomycetes</taxon>
        <taxon>Eurotiomycetidae</taxon>
        <taxon>Onygenales</taxon>
        <taxon>Ajellomycetaceae</taxon>
        <taxon>Histoplasma</taxon>
    </lineage>
</organism>
<dbReference type="GeneID" id="69039288"/>
<evidence type="ECO:0000313" key="3">
    <source>
        <dbReference type="Proteomes" id="UP000001631"/>
    </source>
</evidence>
<proteinExistence type="predicted"/>
<dbReference type="HOGENOM" id="CLU_2290864_0_0_1"/>
<dbReference type="InParanoid" id="C0NSZ2"/>
<feature type="compositionally biased region" description="Basic and acidic residues" evidence="1">
    <location>
        <begin position="41"/>
        <end position="56"/>
    </location>
</feature>
<keyword evidence="3" id="KW-1185">Reference proteome</keyword>
<feature type="region of interest" description="Disordered" evidence="1">
    <location>
        <begin position="40"/>
        <end position="72"/>
    </location>
</feature>
<dbReference type="EMBL" id="GG663371">
    <property type="protein sequence ID" value="EEH05153.1"/>
    <property type="molecule type" value="Genomic_DNA"/>
</dbReference>
<feature type="compositionally biased region" description="Polar residues" evidence="1">
    <location>
        <begin position="57"/>
        <end position="72"/>
    </location>
</feature>
<dbReference type="Proteomes" id="UP000001631">
    <property type="component" value="Unassembled WGS sequence"/>
</dbReference>
<reference evidence="2" key="1">
    <citation type="submission" date="2009-02" db="EMBL/GenBank/DDBJ databases">
        <title>The Genome Sequence of Ajellomyces capsulatus strain G186AR.</title>
        <authorList>
            <consortium name="The Broad Institute Genome Sequencing Platform"/>
            <person name="Champion M."/>
            <person name="Cuomo C."/>
            <person name="Ma L.-J."/>
            <person name="Henn M.R."/>
            <person name="Sil A."/>
            <person name="Goldman B."/>
            <person name="Young S.K."/>
            <person name="Kodira C.D."/>
            <person name="Zeng Q."/>
            <person name="Koehrsen M."/>
            <person name="Alvarado L."/>
            <person name="Berlin A."/>
            <person name="Borenstein D."/>
            <person name="Chen Z."/>
            <person name="Engels R."/>
            <person name="Freedman E."/>
            <person name="Gellesch M."/>
            <person name="Goldberg J."/>
            <person name="Griggs A."/>
            <person name="Gujja S."/>
            <person name="Heiman D."/>
            <person name="Hepburn T."/>
            <person name="Howarth C."/>
            <person name="Jen D."/>
            <person name="Larson L."/>
            <person name="Lewis B."/>
            <person name="Mehta T."/>
            <person name="Park D."/>
            <person name="Pearson M."/>
            <person name="Roberts A."/>
            <person name="Saif S."/>
            <person name="Shea T."/>
            <person name="Shenoy N."/>
            <person name="Sisk P."/>
            <person name="Stolte C."/>
            <person name="Sykes S."/>
            <person name="Walk T."/>
            <person name="White J."/>
            <person name="Yandava C."/>
            <person name="Klein B."/>
            <person name="McEwen J.G."/>
            <person name="Puccia R."/>
            <person name="Goldman G.H."/>
            <person name="Felipe M.S."/>
            <person name="Nino-Vega G."/>
            <person name="San-Blas G."/>
            <person name="Taylor J."/>
            <person name="Mendoza L."/>
            <person name="Galagan J."/>
            <person name="Nusbaum C."/>
            <person name="Birren B."/>
        </authorList>
    </citation>
    <scope>NUCLEOTIDE SEQUENCE</scope>
    <source>
        <strain evidence="2">G186AR</strain>
    </source>
</reference>
<protein>
    <submittedName>
        <fullName evidence="2">Uncharacterized protein</fullName>
    </submittedName>
</protein>
<accession>C0NSZ2</accession>
<dbReference type="RefSeq" id="XP_045285634.1">
    <property type="nucleotide sequence ID" value="XM_045433321.1"/>
</dbReference>
<gene>
    <name evidence="2" type="ORF">HCBG_06272</name>
</gene>